<accession>A0A7S2PMN8</accession>
<name>A0A7S2PMN8_9STRA</name>
<feature type="coiled-coil region" evidence="1">
    <location>
        <begin position="84"/>
        <end position="129"/>
    </location>
</feature>
<gene>
    <name evidence="3" type="ORF">LDAN0321_LOCUS18378</name>
</gene>
<keyword evidence="1" id="KW-0175">Coiled coil</keyword>
<organism evidence="3">
    <name type="scientific">Leptocylindrus danicus</name>
    <dbReference type="NCBI Taxonomy" id="163516"/>
    <lineage>
        <taxon>Eukaryota</taxon>
        <taxon>Sar</taxon>
        <taxon>Stramenopiles</taxon>
        <taxon>Ochrophyta</taxon>
        <taxon>Bacillariophyta</taxon>
        <taxon>Coscinodiscophyceae</taxon>
        <taxon>Chaetocerotophycidae</taxon>
        <taxon>Leptocylindrales</taxon>
        <taxon>Leptocylindraceae</taxon>
        <taxon>Leptocylindrus</taxon>
    </lineage>
</organism>
<feature type="coiled-coil region" evidence="1">
    <location>
        <begin position="221"/>
        <end position="255"/>
    </location>
</feature>
<feature type="region of interest" description="Disordered" evidence="2">
    <location>
        <begin position="617"/>
        <end position="653"/>
    </location>
</feature>
<dbReference type="EMBL" id="HBGY01029601">
    <property type="protein sequence ID" value="CAD9606211.1"/>
    <property type="molecule type" value="Transcribed_RNA"/>
</dbReference>
<dbReference type="AlphaFoldDB" id="A0A7S2PMN8"/>
<feature type="compositionally biased region" description="Basic and acidic residues" evidence="2">
    <location>
        <begin position="617"/>
        <end position="626"/>
    </location>
</feature>
<evidence type="ECO:0000256" key="1">
    <source>
        <dbReference type="SAM" id="Coils"/>
    </source>
</evidence>
<feature type="compositionally biased region" description="Polar residues" evidence="2">
    <location>
        <begin position="627"/>
        <end position="648"/>
    </location>
</feature>
<proteinExistence type="predicted"/>
<evidence type="ECO:0000256" key="2">
    <source>
        <dbReference type="SAM" id="MobiDB-lite"/>
    </source>
</evidence>
<protein>
    <submittedName>
        <fullName evidence="3">Uncharacterized protein</fullName>
    </submittedName>
</protein>
<feature type="compositionally biased region" description="Polar residues" evidence="2">
    <location>
        <begin position="135"/>
        <end position="149"/>
    </location>
</feature>
<reference evidence="3" key="1">
    <citation type="submission" date="2021-01" db="EMBL/GenBank/DDBJ databases">
        <authorList>
            <person name="Corre E."/>
            <person name="Pelletier E."/>
            <person name="Niang G."/>
            <person name="Scheremetjew M."/>
            <person name="Finn R."/>
            <person name="Kale V."/>
            <person name="Holt S."/>
            <person name="Cochrane G."/>
            <person name="Meng A."/>
            <person name="Brown T."/>
            <person name="Cohen L."/>
        </authorList>
    </citation>
    <scope>NUCLEOTIDE SEQUENCE</scope>
    <source>
        <strain evidence="3">B650</strain>
    </source>
</reference>
<feature type="region of interest" description="Disordered" evidence="2">
    <location>
        <begin position="135"/>
        <end position="161"/>
    </location>
</feature>
<evidence type="ECO:0000313" key="3">
    <source>
        <dbReference type="EMBL" id="CAD9606211.1"/>
    </source>
</evidence>
<sequence length="692" mass="78330">MTTRLMTDPSEMLMEAASMEQSHLVSPSGSPEMDRSLKMQLSEALTEKAELEVSYMSRIAFLEQGKMKITTELKNMISSRDETIRDLQKRLDEQNEHLQNTSFELEKAKEFFEADREGLLDEMERLQKDIAAQGTRNVVSPEKPSSNGIHVSDHPEDELMMTPRPNRRVQELEKELEEEKRINAATIAKLQSELDLAKVATGESSGSPTKPGQKYGEKIRLAKSKQRILVLENQLKDKSAELTKFQEEMNGKSEERTKELQFELEAMEVAIKTLADNLNADIAARDESILELKGILDAQKEEISVLKSKVPADDEGQKLSRVDLEEQLRMARENIEKISADAEDLRQSLESAKMIIASLEKSKKSSIDDLKGKLTASNEKIAKLEKAENDEIASAKSELEQYRRKRLEEKMATENEMASLRQEALTSLSRIDEREQEIEELKQRLEDGNYESAGGGAMVSQLQSECLELNNKFEESIQLIRAQVDDESDDSKALVDLIEKTSNYAKASSERIIGDCMFAKKLNAKEKDVAKLEEAIMELKKDRDGKADVEEKLKKALLENNYIKVENTFLKQDKEKSLKSMQEEVEAANATKEKITKQMTAQLEQLESAKELIKQLEEENGKDNSFDSRQSTSTMKQLKHNSNSLSTGRKSEVSVGSWRNMHESLSSLLPQCFNEKDSVLDENLGSTNPNEI</sequence>
<feature type="coiled-coil region" evidence="1">
    <location>
        <begin position="321"/>
        <end position="451"/>
    </location>
</feature>